<gene>
    <name evidence="2" type="ORF">SPHA_35983</name>
</gene>
<accession>A0A812CE31</accession>
<dbReference type="Proteomes" id="UP000597762">
    <property type="component" value="Unassembled WGS sequence"/>
</dbReference>
<keyword evidence="1" id="KW-1133">Transmembrane helix</keyword>
<keyword evidence="1" id="KW-0812">Transmembrane</keyword>
<evidence type="ECO:0000313" key="3">
    <source>
        <dbReference type="Proteomes" id="UP000597762"/>
    </source>
</evidence>
<sequence length="194" mass="21628">MKCPSVSFSLFSNYSYTLFILHFFSLKSPSPYHSFRLFSSCFSPSSTILKSPSSFDSSILATLPAIFTLVRYQNSLSLSLSLYLSIYLSISLSVFFFCPLLHFHSCCVSNLHPPPLPRFSCFCFGTLSSFVLVISLLVLLLQLSLTHALSQINHHSHSFPPCLSHSFPLSLPPGVSYCSSPLNPFLSFLHPLSR</sequence>
<dbReference type="EMBL" id="CAHIKZ030001558">
    <property type="protein sequence ID" value="CAE1268206.1"/>
    <property type="molecule type" value="Genomic_DNA"/>
</dbReference>
<reference evidence="2" key="1">
    <citation type="submission" date="2021-01" db="EMBL/GenBank/DDBJ databases">
        <authorList>
            <person name="Li R."/>
            <person name="Bekaert M."/>
        </authorList>
    </citation>
    <scope>NUCLEOTIDE SEQUENCE</scope>
    <source>
        <strain evidence="2">Farmed</strain>
    </source>
</reference>
<keyword evidence="3" id="KW-1185">Reference proteome</keyword>
<feature type="transmembrane region" description="Helical" evidence="1">
    <location>
        <begin position="116"/>
        <end position="141"/>
    </location>
</feature>
<feature type="transmembrane region" description="Helical" evidence="1">
    <location>
        <begin position="6"/>
        <end position="26"/>
    </location>
</feature>
<protein>
    <submittedName>
        <fullName evidence="2">Uncharacterized protein</fullName>
    </submittedName>
</protein>
<comment type="caution">
    <text evidence="2">The sequence shown here is derived from an EMBL/GenBank/DDBJ whole genome shotgun (WGS) entry which is preliminary data.</text>
</comment>
<proteinExistence type="predicted"/>
<keyword evidence="1" id="KW-0472">Membrane</keyword>
<name>A0A812CE31_ACAPH</name>
<organism evidence="2 3">
    <name type="scientific">Acanthosepion pharaonis</name>
    <name type="common">Pharaoh cuttlefish</name>
    <name type="synonym">Sepia pharaonis</name>
    <dbReference type="NCBI Taxonomy" id="158019"/>
    <lineage>
        <taxon>Eukaryota</taxon>
        <taxon>Metazoa</taxon>
        <taxon>Spiralia</taxon>
        <taxon>Lophotrochozoa</taxon>
        <taxon>Mollusca</taxon>
        <taxon>Cephalopoda</taxon>
        <taxon>Coleoidea</taxon>
        <taxon>Decapodiformes</taxon>
        <taxon>Sepiida</taxon>
        <taxon>Sepiina</taxon>
        <taxon>Sepiidae</taxon>
        <taxon>Acanthosepion</taxon>
    </lineage>
</organism>
<dbReference type="AlphaFoldDB" id="A0A812CE31"/>
<evidence type="ECO:0000256" key="1">
    <source>
        <dbReference type="SAM" id="Phobius"/>
    </source>
</evidence>
<evidence type="ECO:0000313" key="2">
    <source>
        <dbReference type="EMBL" id="CAE1268206.1"/>
    </source>
</evidence>
<feature type="transmembrane region" description="Helical" evidence="1">
    <location>
        <begin position="80"/>
        <end position="104"/>
    </location>
</feature>